<dbReference type="SUPFAM" id="SSF48452">
    <property type="entry name" value="TPR-like"/>
    <property type="match status" value="1"/>
</dbReference>
<name>A0AB39NXZ1_9ACTN</name>
<feature type="domain" description="CHAT" evidence="1">
    <location>
        <begin position="824"/>
        <end position="1075"/>
    </location>
</feature>
<accession>A0AB39NXZ1</accession>
<dbReference type="RefSeq" id="WP_369228845.1">
    <property type="nucleotide sequence ID" value="NZ_CP163435.1"/>
</dbReference>
<dbReference type="Pfam" id="PF12770">
    <property type="entry name" value="CHAT"/>
    <property type="match status" value="1"/>
</dbReference>
<protein>
    <submittedName>
        <fullName evidence="2">CHAT domain-containing protein</fullName>
    </submittedName>
</protein>
<evidence type="ECO:0000259" key="1">
    <source>
        <dbReference type="Pfam" id="PF12770"/>
    </source>
</evidence>
<reference evidence="2" key="1">
    <citation type="submission" date="2024-07" db="EMBL/GenBank/DDBJ databases">
        <authorList>
            <person name="Yu S.T."/>
        </authorList>
    </citation>
    <scope>NUCLEOTIDE SEQUENCE</scope>
    <source>
        <strain evidence="2">R21</strain>
    </source>
</reference>
<dbReference type="AlphaFoldDB" id="A0AB39NXZ1"/>
<proteinExistence type="predicted"/>
<dbReference type="EMBL" id="CP163435">
    <property type="protein sequence ID" value="XDQ23275.1"/>
    <property type="molecule type" value="Genomic_DNA"/>
</dbReference>
<organism evidence="2">
    <name type="scientific">Streptomyces sp. R21</name>
    <dbReference type="NCBI Taxonomy" id="3238627"/>
    <lineage>
        <taxon>Bacteria</taxon>
        <taxon>Bacillati</taxon>
        <taxon>Actinomycetota</taxon>
        <taxon>Actinomycetes</taxon>
        <taxon>Kitasatosporales</taxon>
        <taxon>Streptomycetaceae</taxon>
        <taxon>Streptomyces</taxon>
    </lineage>
</organism>
<dbReference type="InterPro" id="IPR011990">
    <property type="entry name" value="TPR-like_helical_dom_sf"/>
</dbReference>
<gene>
    <name evidence="2" type="ORF">AB5J56_00390</name>
</gene>
<dbReference type="InterPro" id="IPR024983">
    <property type="entry name" value="CHAT_dom"/>
</dbReference>
<evidence type="ECO:0000313" key="2">
    <source>
        <dbReference type="EMBL" id="XDQ23275.1"/>
    </source>
</evidence>
<sequence length="1077" mass="118968">MELKPPVNELFKLADRVSNRIVTYRFAVAHIAGQDWNALTEDDVSTALQLIEVDSVGEPERASVLAHLTVLAAAARWGEDRGSPWWEAADLYVDVVRRQLGHVADGGRLHEAIEVVTRQIAVLDERLADLRGRRFRRRHQSLIDSEEQELADTLQGAAALVVGPYLENYYLAKRSGSEQAVWESLNSWLNPAGSGRVQRTSDEQHRHVPMATFCEDLDKEPMSTPLHATETALAYLDTALTTAQGHIRGMCLFKKVESLDFLSFVRGDGKEFEFEDLQMETAREALAHLDGKRAPGDRIVLIDWLVRHGAMAKPHHLSDLLTSPLDEIKHTQGPDETLRILLVVGLYTSAPDILAELQVSAGEILEDVRERHLVLDYYDILVHRLPENVYRCPGVHHKFDLDRENEPLPHLGKIRRESPVSAAATLLHIVSHMRDADTRMAVKLLEEVAHLDPVFAEDHKWLMIHLAVSAWHRYADLLAKSGKLLEAFSAYTKMAEDLVRLVANQRLPSMLLQTFAHEALGRSLSEDSLSGSELLVGALLLVISPVVNFLTPSRTPEHENFVQALGILVYQRIHMSTSVELSFVHHCIFKGVDVGILLDNAQRRNIGLYSSRLLEEIRAREAALGPYVPPRIDSIEETSEAMPSGISALCYVALGESTLNSCEDGSIESLRKAFDRSVTSDLLTGLLTSAPPGLATRDPLSEFERIRRLLPQDTVLISLFVGELSGTATPDEPANYSGLTLFAATAEDCQAYLLRLHVLGGVLGLGNGDQLVRLHRLAFDVAELRLCLTAGSPNRSVSPHAKELLEGFYGRFGGPPAEALARWRAEGKTHLCIWPHGPLHYVPFHLLHHDGRPLADDWTVTTIPTPAVFGRAPSVPKELQIVFAGTRTSHPAFELPVQAAVSKHVQDLATRVQPSQLLVDAQVTPLSLLAAAEHATHLHIAAHGSHDAEAAWFQCLYLNPDPGNDGRLFAFQIAQADLRAVELVTLSACESAMGRYDLNDNLRGLPAAFLLAGASSVIGALWPVTAGVASRFFEQLYLCLSTGDGKRAAFRTAQLVTRQRYPAYKDWGAFTYIGSWD</sequence>